<name>D8TSX5_VOLCA</name>
<accession>D8TSX5</accession>
<feature type="compositionally biased region" description="Low complexity" evidence="1">
    <location>
        <begin position="407"/>
        <end position="420"/>
    </location>
</feature>
<protein>
    <submittedName>
        <fullName evidence="2">Uncharacterized protein</fullName>
    </submittedName>
</protein>
<dbReference type="eggNOG" id="KOG2810">
    <property type="taxonomic scope" value="Eukaryota"/>
</dbReference>
<feature type="region of interest" description="Disordered" evidence="1">
    <location>
        <begin position="514"/>
        <end position="569"/>
    </location>
</feature>
<dbReference type="InParanoid" id="D8TSX5"/>
<dbReference type="KEGG" id="vcn:VOLCADRAFT_89888"/>
<evidence type="ECO:0000256" key="1">
    <source>
        <dbReference type="SAM" id="MobiDB-lite"/>
    </source>
</evidence>
<dbReference type="GO" id="GO:0071479">
    <property type="term" value="P:cellular response to ionizing radiation"/>
    <property type="evidence" value="ECO:0007669"/>
    <property type="project" value="TreeGrafter"/>
</dbReference>
<dbReference type="PANTHER" id="PTHR15237:SF0">
    <property type="entry name" value="CELL CYCLE CHECKPOINT CONTROL PROTEIN"/>
    <property type="match status" value="1"/>
</dbReference>
<dbReference type="InterPro" id="IPR007268">
    <property type="entry name" value="Rad9/Ddc1"/>
</dbReference>
<dbReference type="GO" id="GO:0000076">
    <property type="term" value="P:DNA replication checkpoint signaling"/>
    <property type="evidence" value="ECO:0007669"/>
    <property type="project" value="TreeGrafter"/>
</dbReference>
<keyword evidence="3" id="KW-1185">Reference proteome</keyword>
<dbReference type="RefSeq" id="XP_002949434.1">
    <property type="nucleotide sequence ID" value="XM_002949388.1"/>
</dbReference>
<feature type="compositionally biased region" description="Low complexity" evidence="1">
    <location>
        <begin position="214"/>
        <end position="223"/>
    </location>
</feature>
<dbReference type="AlphaFoldDB" id="D8TSX5"/>
<feature type="compositionally biased region" description="Gly residues" evidence="1">
    <location>
        <begin position="557"/>
        <end position="569"/>
    </location>
</feature>
<dbReference type="EMBL" id="GL378335">
    <property type="protein sequence ID" value="EFJ49453.1"/>
    <property type="molecule type" value="Genomic_DNA"/>
</dbReference>
<dbReference type="PANTHER" id="PTHR15237">
    <property type="entry name" value="DNA REPAIR PROTEIN RAD9"/>
    <property type="match status" value="1"/>
</dbReference>
<evidence type="ECO:0000313" key="2">
    <source>
        <dbReference type="EMBL" id="EFJ49453.1"/>
    </source>
</evidence>
<dbReference type="GeneID" id="9618604"/>
<dbReference type="STRING" id="3068.D8TSX5"/>
<feature type="region of interest" description="Disordered" evidence="1">
    <location>
        <begin position="407"/>
        <end position="427"/>
    </location>
</feature>
<feature type="region of interest" description="Disordered" evidence="1">
    <location>
        <begin position="209"/>
        <end position="320"/>
    </location>
</feature>
<organism evidence="3">
    <name type="scientific">Volvox carteri f. nagariensis</name>
    <dbReference type="NCBI Taxonomy" id="3068"/>
    <lineage>
        <taxon>Eukaryota</taxon>
        <taxon>Viridiplantae</taxon>
        <taxon>Chlorophyta</taxon>
        <taxon>core chlorophytes</taxon>
        <taxon>Chlorophyceae</taxon>
        <taxon>CS clade</taxon>
        <taxon>Chlamydomonadales</taxon>
        <taxon>Volvocaceae</taxon>
        <taxon>Volvox</taxon>
    </lineage>
</organism>
<sequence>NALAIFRSQKINQIEFTLDNAAAKLQATVHTDEGLIKRYAFNCLDGEVLQATVDHAAYPTMVIAEASELEKLLSSFQHTLDEITLIANPLGAAALANGHKACEIRSFVDPLKGGQESALMTSLTLDTRSVFTSYSHSSPLAADVTFNVKDFRAMTALCTALGADVALWLQMAGAPLVVEPHFRGLREGAETDFQAMLVLSTLTDSQLGPEHHALQQQQQQQQDAQEEEEQQQLQPQPQPQQQHHTEDPQRQPWITADAEAEAEPPSPYDGTGRGGTRATSSGRGRGLEDDIPARRTGRPPRGPPSHTQANGRGRDSRRWDCSGRVTHGSEGELLEAVAMPMQLRGITLIIIITVTIKSSSSTCSSQGVQLRRWRTRRGPPLLLMALRGPSPMTRRTLRACRACCGRRTGASSRGASRSQGPPGTRPLAAATASQIYVSLRQQQQKLELDSTTLRMQQQQRHGPQADLYAAAAPQPWAVFPQAGVDGQMQQQQQPQELLPRQQHAERMVVDHAEMFGEDDGDGGDGGYYDVNVEDDDDDEELPATPPEQLQTRSLGAGVLGGLGGDQAAG</sequence>
<dbReference type="GO" id="GO:0030896">
    <property type="term" value="C:checkpoint clamp complex"/>
    <property type="evidence" value="ECO:0007669"/>
    <property type="project" value="InterPro"/>
</dbReference>
<reference evidence="2 3" key="1">
    <citation type="journal article" date="2010" name="Science">
        <title>Genomic analysis of organismal complexity in the multicellular green alga Volvox carteri.</title>
        <authorList>
            <person name="Prochnik S.E."/>
            <person name="Umen J."/>
            <person name="Nedelcu A.M."/>
            <person name="Hallmann A."/>
            <person name="Miller S.M."/>
            <person name="Nishii I."/>
            <person name="Ferris P."/>
            <person name="Kuo A."/>
            <person name="Mitros T."/>
            <person name="Fritz-Laylin L.K."/>
            <person name="Hellsten U."/>
            <person name="Chapman J."/>
            <person name="Simakov O."/>
            <person name="Rensing S.A."/>
            <person name="Terry A."/>
            <person name="Pangilinan J."/>
            <person name="Kapitonov V."/>
            <person name="Jurka J."/>
            <person name="Salamov A."/>
            <person name="Shapiro H."/>
            <person name="Schmutz J."/>
            <person name="Grimwood J."/>
            <person name="Lindquist E."/>
            <person name="Lucas S."/>
            <person name="Grigoriev I.V."/>
            <person name="Schmitt R."/>
            <person name="Kirk D."/>
            <person name="Rokhsar D.S."/>
        </authorList>
    </citation>
    <scope>NUCLEOTIDE SEQUENCE [LARGE SCALE GENOMIC DNA]</scope>
    <source>
        <strain evidence="3">f. Nagariensis / Eve</strain>
    </source>
</reference>
<evidence type="ECO:0000313" key="3">
    <source>
        <dbReference type="Proteomes" id="UP000001058"/>
    </source>
</evidence>
<dbReference type="GO" id="GO:0006281">
    <property type="term" value="P:DNA repair"/>
    <property type="evidence" value="ECO:0007669"/>
    <property type="project" value="TreeGrafter"/>
</dbReference>
<feature type="compositionally biased region" description="Low complexity" evidence="1">
    <location>
        <begin position="231"/>
        <end position="242"/>
    </location>
</feature>
<dbReference type="Proteomes" id="UP000001058">
    <property type="component" value="Unassembled WGS sequence"/>
</dbReference>
<feature type="compositionally biased region" description="Acidic residues" evidence="1">
    <location>
        <begin position="531"/>
        <end position="541"/>
    </location>
</feature>
<gene>
    <name evidence="2" type="ORF">VOLCADRAFT_89888</name>
</gene>
<proteinExistence type="predicted"/>
<dbReference type="OrthoDB" id="60092at2759"/>
<feature type="non-terminal residue" evidence="2">
    <location>
        <position position="1"/>
    </location>
</feature>
<dbReference type="Gene3D" id="3.70.10.10">
    <property type="match status" value="1"/>
</dbReference>
<dbReference type="Pfam" id="PF04139">
    <property type="entry name" value="Rad9"/>
    <property type="match status" value="1"/>
</dbReference>
<dbReference type="GO" id="GO:0031573">
    <property type="term" value="P:mitotic intra-S DNA damage checkpoint signaling"/>
    <property type="evidence" value="ECO:0007669"/>
    <property type="project" value="TreeGrafter"/>
</dbReference>